<gene>
    <name evidence="1" type="ORF">BSIN_2978</name>
</gene>
<dbReference type="RefSeq" id="WP_231935835.1">
    <property type="nucleotide sequence ID" value="NZ_CP013448.1"/>
</dbReference>
<dbReference type="AlphaFoldDB" id="A0A238H3I5"/>
<evidence type="ECO:0000313" key="2">
    <source>
        <dbReference type="Proteomes" id="UP000198460"/>
    </source>
</evidence>
<dbReference type="Proteomes" id="UP000198460">
    <property type="component" value="Unassembled WGS sequence"/>
</dbReference>
<sequence length="70" mass="7890">MSDATEQISKQADRPMDEQTARTILRGSGGWIVWNGFRDCPDWSNGQIQLDGRFSMDELRAILAFARKSG</sequence>
<organism evidence="1 2">
    <name type="scientific">Burkholderia singularis</name>
    <dbReference type="NCBI Taxonomy" id="1503053"/>
    <lineage>
        <taxon>Bacteria</taxon>
        <taxon>Pseudomonadati</taxon>
        <taxon>Pseudomonadota</taxon>
        <taxon>Betaproteobacteria</taxon>
        <taxon>Burkholderiales</taxon>
        <taxon>Burkholderiaceae</taxon>
        <taxon>Burkholderia</taxon>
        <taxon>pseudomallei group</taxon>
    </lineage>
</organism>
<proteinExistence type="predicted"/>
<protein>
    <submittedName>
        <fullName evidence="1">Uncharacterized protein</fullName>
    </submittedName>
</protein>
<name>A0A238H3I5_9BURK</name>
<reference evidence="1 2" key="1">
    <citation type="submission" date="2017-04" db="EMBL/GenBank/DDBJ databases">
        <authorList>
            <person name="Afonso C.L."/>
            <person name="Miller P.J."/>
            <person name="Scott M.A."/>
            <person name="Spackman E."/>
            <person name="Goraichik I."/>
            <person name="Dimitrov K.M."/>
            <person name="Suarez D.L."/>
            <person name="Swayne D.E."/>
        </authorList>
    </citation>
    <scope>NUCLEOTIDE SEQUENCE [LARGE SCALE GENOMIC DNA]</scope>
    <source>
        <strain evidence="1">LMG 28154</strain>
    </source>
</reference>
<evidence type="ECO:0000313" key="1">
    <source>
        <dbReference type="EMBL" id="SMF99792.1"/>
    </source>
</evidence>
<dbReference type="EMBL" id="FXAN01000044">
    <property type="protein sequence ID" value="SMF99792.1"/>
    <property type="molecule type" value="Genomic_DNA"/>
</dbReference>
<accession>A0A238H3I5</accession>